<dbReference type="InterPro" id="IPR002172">
    <property type="entry name" value="LDrepeatLR_classA_rpt"/>
</dbReference>
<dbReference type="InterPro" id="IPR036055">
    <property type="entry name" value="LDL_receptor-like_sf"/>
</dbReference>
<dbReference type="CDD" id="cd00112">
    <property type="entry name" value="LDLa"/>
    <property type="match status" value="1"/>
</dbReference>
<evidence type="ECO:0000313" key="4">
    <source>
        <dbReference type="WBParaSite" id="SBAD_0000399101-mRNA-1"/>
    </source>
</evidence>
<evidence type="ECO:0000259" key="3">
    <source>
        <dbReference type="PROSITE" id="PS01180"/>
    </source>
</evidence>
<dbReference type="Gene3D" id="4.10.400.10">
    <property type="entry name" value="Low-density Lipoprotein Receptor"/>
    <property type="match status" value="1"/>
</dbReference>
<dbReference type="AlphaFoldDB" id="A0A183IJM4"/>
<proteinExistence type="predicted"/>
<dbReference type="SUPFAM" id="SSF57424">
    <property type="entry name" value="LDL receptor-like module"/>
    <property type="match status" value="1"/>
</dbReference>
<dbReference type="SMART" id="SM00042">
    <property type="entry name" value="CUB"/>
    <property type="match status" value="1"/>
</dbReference>
<keyword evidence="1 2" id="KW-1015">Disulfide bond</keyword>
<dbReference type="InterPro" id="IPR042333">
    <property type="entry name" value="LRAD2/Mig-13-like"/>
</dbReference>
<dbReference type="PROSITE" id="PS50068">
    <property type="entry name" value="LDLRA_2"/>
    <property type="match status" value="1"/>
</dbReference>
<dbReference type="InterPro" id="IPR035914">
    <property type="entry name" value="Sperma_CUB_dom_sf"/>
</dbReference>
<dbReference type="PANTHER" id="PTHR24652">
    <property type="entry name" value="LOW-DENSITY LIPOPROTEIN RECEPTOR CLASS A DOMAIN-CONTAINING PROTEIN 2"/>
    <property type="match status" value="1"/>
</dbReference>
<dbReference type="PROSITE" id="PS01180">
    <property type="entry name" value="CUB"/>
    <property type="match status" value="1"/>
</dbReference>
<feature type="disulfide bond" evidence="2">
    <location>
        <begin position="146"/>
        <end position="164"/>
    </location>
</feature>
<comment type="caution">
    <text evidence="2">Lacks conserved residue(s) required for the propagation of feature annotation.</text>
</comment>
<evidence type="ECO:0000256" key="2">
    <source>
        <dbReference type="PROSITE-ProRule" id="PRU00124"/>
    </source>
</evidence>
<accession>A0A183IJM4</accession>
<evidence type="ECO:0000256" key="1">
    <source>
        <dbReference type="ARBA" id="ARBA00023157"/>
    </source>
</evidence>
<dbReference type="PANTHER" id="PTHR24652:SF67">
    <property type="entry name" value="LOW-DENSITY LIPOPROTEIN RECEPTOR CLASS A DOMAIN-CONTAINING PROTEIN 2"/>
    <property type="match status" value="1"/>
</dbReference>
<dbReference type="WBParaSite" id="SBAD_0000399101-mRNA-1">
    <property type="protein sequence ID" value="SBAD_0000399101-mRNA-1"/>
    <property type="gene ID" value="SBAD_0000399101"/>
</dbReference>
<protein>
    <submittedName>
        <fullName evidence="4">CUB domain-containing protein</fullName>
    </submittedName>
</protein>
<name>A0A183IJM4_9BILA</name>
<reference evidence="4" key="1">
    <citation type="submission" date="2016-06" db="UniProtKB">
        <authorList>
            <consortium name="WormBaseParasite"/>
        </authorList>
    </citation>
    <scope>IDENTIFICATION</scope>
</reference>
<organism evidence="4">
    <name type="scientific">Soboliphyme baturini</name>
    <dbReference type="NCBI Taxonomy" id="241478"/>
    <lineage>
        <taxon>Eukaryota</taxon>
        <taxon>Metazoa</taxon>
        <taxon>Ecdysozoa</taxon>
        <taxon>Nematoda</taxon>
        <taxon>Enoplea</taxon>
        <taxon>Dorylaimia</taxon>
        <taxon>Dioctophymatida</taxon>
        <taxon>Dioctophymatoidea</taxon>
        <taxon>Soboliphymatidae</taxon>
        <taxon>Soboliphyme</taxon>
    </lineage>
</organism>
<sequence length="249" mass="28271">LCQTKEFHVIEGLSGFIYSHEPYDQVSYRPNRNCFIVLQTLKDYKIRIEAVEFLVEGVPNQCKGDTLHLFDLDKPRTTDATDGPGPIIGQICGKVKNRTLLATSTYNAMTLWWHTDSVLEKYKGGFILKWTAFRNSDGITMTEFQCGNGMCIPRVLACDDVLHCPDGSDTDRSLKLSIGCESRSPATSFYTSLFTMRLQSIRWSRPNFQSAFRRQRVTALDKQFLDSNRATSNCSATIDISDDRHINML</sequence>
<dbReference type="Pfam" id="PF00057">
    <property type="entry name" value="Ldl_recept_a"/>
    <property type="match status" value="1"/>
</dbReference>
<dbReference type="InterPro" id="IPR000859">
    <property type="entry name" value="CUB_dom"/>
</dbReference>
<feature type="domain" description="CUB" evidence="3">
    <location>
        <begin position="2"/>
        <end position="133"/>
    </location>
</feature>
<dbReference type="Gene3D" id="2.60.120.290">
    <property type="entry name" value="Spermadhesin, CUB domain"/>
    <property type="match status" value="1"/>
</dbReference>
<dbReference type="SMART" id="SM00192">
    <property type="entry name" value="LDLa"/>
    <property type="match status" value="1"/>
</dbReference>
<dbReference type="SUPFAM" id="SSF49854">
    <property type="entry name" value="Spermadhesin, CUB domain"/>
    <property type="match status" value="1"/>
</dbReference>
<dbReference type="CDD" id="cd00041">
    <property type="entry name" value="CUB"/>
    <property type="match status" value="1"/>
</dbReference>
<dbReference type="Pfam" id="PF00431">
    <property type="entry name" value="CUB"/>
    <property type="match status" value="1"/>
</dbReference>